<proteinExistence type="predicted"/>
<feature type="region of interest" description="Disordered" evidence="1">
    <location>
        <begin position="65"/>
        <end position="115"/>
    </location>
</feature>
<comment type="caution">
    <text evidence="2">The sequence shown here is derived from an EMBL/GenBank/DDBJ whole genome shotgun (WGS) entry which is preliminary data.</text>
</comment>
<evidence type="ECO:0000256" key="1">
    <source>
        <dbReference type="SAM" id="MobiDB-lite"/>
    </source>
</evidence>
<dbReference type="RefSeq" id="WP_147912953.1">
    <property type="nucleotide sequence ID" value="NZ_JBHUEJ010000003.1"/>
</dbReference>
<dbReference type="EMBL" id="JBHUEJ010000003">
    <property type="protein sequence ID" value="MFD1709291.1"/>
    <property type="molecule type" value="Genomic_DNA"/>
</dbReference>
<accession>A0ABW4KPK1</accession>
<gene>
    <name evidence="2" type="ORF">ACFSF0_01605</name>
</gene>
<protein>
    <submittedName>
        <fullName evidence="2">Uncharacterized protein</fullName>
    </submittedName>
</protein>
<feature type="compositionally biased region" description="Basic and acidic residues" evidence="1">
    <location>
        <begin position="66"/>
        <end position="82"/>
    </location>
</feature>
<evidence type="ECO:0000313" key="3">
    <source>
        <dbReference type="Proteomes" id="UP001597304"/>
    </source>
</evidence>
<reference evidence="3" key="1">
    <citation type="journal article" date="2019" name="Int. J. Syst. Evol. Microbiol.">
        <title>The Global Catalogue of Microorganisms (GCM) 10K type strain sequencing project: providing services to taxonomists for standard genome sequencing and annotation.</title>
        <authorList>
            <consortium name="The Broad Institute Genomics Platform"/>
            <consortium name="The Broad Institute Genome Sequencing Center for Infectious Disease"/>
            <person name="Wu L."/>
            <person name="Ma J."/>
        </authorList>
    </citation>
    <scope>NUCLEOTIDE SEQUENCE [LARGE SCALE GENOMIC DNA]</scope>
    <source>
        <strain evidence="3">LMG 29247</strain>
    </source>
</reference>
<name>A0ABW4KPK1_9BURK</name>
<dbReference type="Proteomes" id="UP001597304">
    <property type="component" value="Unassembled WGS sequence"/>
</dbReference>
<evidence type="ECO:0000313" key="2">
    <source>
        <dbReference type="EMBL" id="MFD1709291.1"/>
    </source>
</evidence>
<organism evidence="2 3">
    <name type="scientific">Ottowia flava</name>
    <dbReference type="NCBI Taxonomy" id="2675430"/>
    <lineage>
        <taxon>Bacteria</taxon>
        <taxon>Pseudomonadati</taxon>
        <taxon>Pseudomonadota</taxon>
        <taxon>Betaproteobacteria</taxon>
        <taxon>Burkholderiales</taxon>
        <taxon>Comamonadaceae</taxon>
        <taxon>Ottowia</taxon>
    </lineage>
</organism>
<keyword evidence="3" id="KW-1185">Reference proteome</keyword>
<sequence length="115" mass="12724">MADVLRLLAVHVAEPDPGHFEWVITERVNEDRWREIDRAEDGYKTYKTAMASGLVALEEMISDLDVGPRRGVDQTDHPHTPPEDTVQPAPSNGKDAASAKAKPKKAAYFGFGPIR</sequence>